<evidence type="ECO:0000313" key="2">
    <source>
        <dbReference type="Proteomes" id="UP000196158"/>
    </source>
</evidence>
<proteinExistence type="predicted"/>
<sequence length="352" mass="41277">MDAVQKNDSIILKGTDFKSKPIFNHFSNSMFKNLVSKFMIKYGESVTGGQPIIGKENFSYTCEDENELIVKPVPIPLQPYYMPFFETILVVIGSDQNDTLVLTSPIKGNTRRVKGFSKEETVIYDYYGMFRVWATTSSFTTLDYNATKLKLKEDWFKDVHLRKSNVVKLYVVPNPSEYFPILFVNCSKNNVKNLYANITSLLRGRNLPYFYTALGFIKAITRPLIFNIVDERLVYRQRLYNIDVTEEQYVLRREEFLDRMKRYMVSDCECRSNTELILGESPEPYYPWAWAEVYFNSHELYFLVNGIFVSHFYRSPSNLPRYSQTHNECICKVESIKKEVDKVENAIDNKHK</sequence>
<protein>
    <submittedName>
        <fullName evidence="1">Uncharacterized protein</fullName>
    </submittedName>
</protein>
<organism evidence="1 2">
    <name type="scientific">Maudiozyma saulgeensis</name>
    <dbReference type="NCBI Taxonomy" id="1789683"/>
    <lineage>
        <taxon>Eukaryota</taxon>
        <taxon>Fungi</taxon>
        <taxon>Dikarya</taxon>
        <taxon>Ascomycota</taxon>
        <taxon>Saccharomycotina</taxon>
        <taxon>Saccharomycetes</taxon>
        <taxon>Saccharomycetales</taxon>
        <taxon>Saccharomycetaceae</taxon>
        <taxon>Maudiozyma</taxon>
    </lineage>
</organism>
<gene>
    <name evidence="1" type="ORF">KASA_0K00528G</name>
</gene>
<dbReference type="Proteomes" id="UP000196158">
    <property type="component" value="Unassembled WGS sequence"/>
</dbReference>
<dbReference type="EMBL" id="FXLY01000008">
    <property type="protein sequence ID" value="SMN21408.1"/>
    <property type="molecule type" value="Genomic_DNA"/>
</dbReference>
<reference evidence="1 2" key="1">
    <citation type="submission" date="2017-04" db="EMBL/GenBank/DDBJ databases">
        <authorList>
            <person name="Afonso C.L."/>
            <person name="Miller P.J."/>
            <person name="Scott M.A."/>
            <person name="Spackman E."/>
            <person name="Goraichik I."/>
            <person name="Dimitrov K.M."/>
            <person name="Suarez D.L."/>
            <person name="Swayne D.E."/>
        </authorList>
    </citation>
    <scope>NUCLEOTIDE SEQUENCE [LARGE SCALE GENOMIC DNA]</scope>
</reference>
<accession>A0A1X7R6V1</accession>
<keyword evidence="2" id="KW-1185">Reference proteome</keyword>
<name>A0A1X7R6V1_9SACH</name>
<evidence type="ECO:0000313" key="1">
    <source>
        <dbReference type="EMBL" id="SMN21408.1"/>
    </source>
</evidence>
<dbReference type="OrthoDB" id="4071344at2759"/>
<dbReference type="AlphaFoldDB" id="A0A1X7R6V1"/>